<dbReference type="Proteomes" id="UP000589620">
    <property type="component" value="Unassembled WGS sequence"/>
</dbReference>
<organism evidence="2 3">
    <name type="scientific">Leifsonia soli</name>
    <dbReference type="NCBI Taxonomy" id="582665"/>
    <lineage>
        <taxon>Bacteria</taxon>
        <taxon>Bacillati</taxon>
        <taxon>Actinomycetota</taxon>
        <taxon>Actinomycetes</taxon>
        <taxon>Micrococcales</taxon>
        <taxon>Microbacteriaceae</taxon>
        <taxon>Leifsonia</taxon>
    </lineage>
</organism>
<accession>A0A852SZN4</accession>
<keyword evidence="1" id="KW-1133">Transmembrane helix</keyword>
<keyword evidence="1" id="KW-0472">Membrane</keyword>
<comment type="caution">
    <text evidence="2">The sequence shown here is derived from an EMBL/GenBank/DDBJ whole genome shotgun (WGS) entry which is preliminary data.</text>
</comment>
<reference evidence="2 3" key="1">
    <citation type="submission" date="2020-07" db="EMBL/GenBank/DDBJ databases">
        <title>Sequencing the genomes of 1000 actinobacteria strains.</title>
        <authorList>
            <person name="Klenk H.-P."/>
        </authorList>
    </citation>
    <scope>NUCLEOTIDE SEQUENCE [LARGE SCALE GENOMIC DNA]</scope>
    <source>
        <strain evidence="2 3">DSM 23871</strain>
    </source>
</reference>
<proteinExistence type="predicted"/>
<feature type="transmembrane region" description="Helical" evidence="1">
    <location>
        <begin position="20"/>
        <end position="49"/>
    </location>
</feature>
<dbReference type="EMBL" id="JACCBJ010000001">
    <property type="protein sequence ID" value="NYD74357.1"/>
    <property type="molecule type" value="Genomic_DNA"/>
</dbReference>
<evidence type="ECO:0000313" key="2">
    <source>
        <dbReference type="EMBL" id="NYD74357.1"/>
    </source>
</evidence>
<evidence type="ECO:0000256" key="1">
    <source>
        <dbReference type="SAM" id="Phobius"/>
    </source>
</evidence>
<evidence type="ECO:0000313" key="3">
    <source>
        <dbReference type="Proteomes" id="UP000589620"/>
    </source>
</evidence>
<protein>
    <submittedName>
        <fullName evidence="2">ABC-type cobalamin transport system permease subunit</fullName>
    </submittedName>
</protein>
<dbReference type="RefSeq" id="WP_179456199.1">
    <property type="nucleotide sequence ID" value="NZ_BAAAPX010000001.1"/>
</dbReference>
<dbReference type="AlphaFoldDB" id="A0A852SZN4"/>
<feature type="transmembrane region" description="Helical" evidence="1">
    <location>
        <begin position="70"/>
        <end position="95"/>
    </location>
</feature>
<keyword evidence="3" id="KW-1185">Reference proteome</keyword>
<sequence>MRQPILHAAAPEGSFLGVDWGSFVVVLLVAFAATTVVVIGYAVALRLLAVGAPPDDAGGAVAVRTTRRPVVATVGAAVGFAVAGAAVLFGIWLIVPQFH</sequence>
<gene>
    <name evidence="2" type="ORF">BJ963_001876</name>
</gene>
<name>A0A852SZN4_9MICO</name>
<keyword evidence="1" id="KW-0812">Transmembrane</keyword>